<evidence type="ECO:0000313" key="1">
    <source>
        <dbReference type="EMBL" id="APU46379.1"/>
    </source>
</evidence>
<dbReference type="EMBL" id="CP019030">
    <property type="protein sequence ID" value="APU46379.1"/>
    <property type="molecule type" value="Genomic_DNA"/>
</dbReference>
<dbReference type="RefSeq" id="WP_003684211.1">
    <property type="nucleotide sequence ID" value="NZ_AP024320.1"/>
</dbReference>
<dbReference type="EMBL" id="WHJL01000130">
    <property type="protein sequence ID" value="MPQ36011.1"/>
    <property type="molecule type" value="Genomic_DNA"/>
</dbReference>
<reference evidence="3 6" key="3">
    <citation type="submission" date="2020-04" db="EMBL/GenBank/DDBJ databases">
        <title>Novel strain L. Fermentum HFD1 producer antibacterial peptides.</title>
        <authorList>
            <person name="Ozhegov G.D."/>
            <person name="Pavlova A.S."/>
            <person name="Zhuravleva D.E."/>
            <person name="Gogoleva N.V."/>
            <person name="Shagimardanova E.I."/>
            <person name="Markelova M.I."/>
            <person name="Yarullina D.R."/>
            <person name="Kayumov A.R."/>
        </authorList>
    </citation>
    <scope>NUCLEOTIDE SEQUENCE [LARGE SCALE GENOMIC DNA]</scope>
    <source>
        <strain evidence="3 6">HFD1</strain>
    </source>
</reference>
<evidence type="ECO:0000313" key="5">
    <source>
        <dbReference type="Proteomes" id="UP000466799"/>
    </source>
</evidence>
<dbReference type="Pfam" id="PF08796">
    <property type="entry name" value="DUF1797"/>
    <property type="match status" value="1"/>
</dbReference>
<proteinExistence type="predicted"/>
<evidence type="ECO:0000313" key="2">
    <source>
        <dbReference type="EMBL" id="MPQ36011.1"/>
    </source>
</evidence>
<gene>
    <name evidence="1" type="ORF">BUW47_08105</name>
    <name evidence="2" type="ORF">GC247_09140</name>
    <name evidence="3" type="ORF">HCY95_01575</name>
</gene>
<dbReference type="PATRIC" id="fig|1613.32.peg.344"/>
<reference evidence="2 5" key="2">
    <citation type="submission" date="2019-10" db="EMBL/GenBank/DDBJ databases">
        <title>Genome Sequencing and assembly of Lactobacillus fermentum I2, a lactic acid bacteria.</title>
        <authorList>
            <person name="Lopes L.S."/>
            <person name="Persinoti G.F."/>
            <person name="Riano-Pachon D.M."/>
            <person name="Labate C.A."/>
        </authorList>
    </citation>
    <scope>NUCLEOTIDE SEQUENCE [LARGE SCALE GENOMIC DNA]</scope>
    <source>
        <strain evidence="2 5">I2</strain>
    </source>
</reference>
<accession>A0A0F4HD39</accession>
<dbReference type="Proteomes" id="UP000503169">
    <property type="component" value="Chromosome"/>
</dbReference>
<dbReference type="Proteomes" id="UP000466799">
    <property type="component" value="Unassembled WGS sequence"/>
</dbReference>
<dbReference type="OrthoDB" id="2361638at2"/>
<name>A0A0F4HD39_LIMFE</name>
<evidence type="ECO:0000313" key="6">
    <source>
        <dbReference type="Proteomes" id="UP000503169"/>
    </source>
</evidence>
<dbReference type="AlphaFoldDB" id="A0A0F4HD39"/>
<dbReference type="Gene3D" id="3.30.720.20">
    <property type="entry name" value="Protein of unknown function DUF1797"/>
    <property type="match status" value="1"/>
</dbReference>
<dbReference type="Proteomes" id="UP000185427">
    <property type="component" value="Chromosome"/>
</dbReference>
<dbReference type="InterPro" id="IPR038073">
    <property type="entry name" value="YkuJ-like_sf"/>
</dbReference>
<organism evidence="2 5">
    <name type="scientific">Limosilactobacillus fermentum</name>
    <name type="common">Lactobacillus fermentum</name>
    <dbReference type="NCBI Taxonomy" id="1613"/>
    <lineage>
        <taxon>Bacteria</taxon>
        <taxon>Bacillati</taxon>
        <taxon>Bacillota</taxon>
        <taxon>Bacilli</taxon>
        <taxon>Lactobacillales</taxon>
        <taxon>Lactobacillaceae</taxon>
        <taxon>Limosilactobacillus</taxon>
    </lineage>
</organism>
<dbReference type="SUPFAM" id="SSF143567">
    <property type="entry name" value="YkuJ-like"/>
    <property type="match status" value="1"/>
</dbReference>
<protein>
    <submittedName>
        <fullName evidence="2">DUF1797 family protein</fullName>
    </submittedName>
</protein>
<sequence length="82" mass="9456">MVNSNLRRIIKRLEAMVVDGAGPLQVRTFERYGIAVCDVLFNQESGEFVVKRIEPGDVMVFDQLDLAAIEVYDCLEDFRQRF</sequence>
<evidence type="ECO:0000313" key="4">
    <source>
        <dbReference type="Proteomes" id="UP000185427"/>
    </source>
</evidence>
<dbReference type="EMBL" id="CP050919">
    <property type="protein sequence ID" value="QIX59122.1"/>
    <property type="molecule type" value="Genomic_DNA"/>
</dbReference>
<dbReference type="GeneID" id="83716262"/>
<dbReference type="InterPro" id="IPR014904">
    <property type="entry name" value="YkuJ-like"/>
</dbReference>
<evidence type="ECO:0000313" key="3">
    <source>
        <dbReference type="EMBL" id="QIX59122.1"/>
    </source>
</evidence>
<reference evidence="1 4" key="1">
    <citation type="submission" date="2016-12" db="EMBL/GenBank/DDBJ databases">
        <title>Complete Genome Sequence of Lactobacillus fermentum Strain SNUV175, a Probiotic for Treatment of Bacterial Vaginosis.</title>
        <authorList>
            <person name="Lee S."/>
            <person name="You H.J."/>
            <person name="Kwon B."/>
            <person name="Ko G."/>
        </authorList>
    </citation>
    <scope>NUCLEOTIDE SEQUENCE [LARGE SCALE GENOMIC DNA]</scope>
    <source>
        <strain evidence="1 4">SNUV175</strain>
    </source>
</reference>